<evidence type="ECO:0000313" key="8">
    <source>
        <dbReference type="EnsemblMetazoa" id="PPA02353.1"/>
    </source>
</evidence>
<proteinExistence type="inferred from homology"/>
<dbReference type="Pfam" id="PF04916">
    <property type="entry name" value="Phospholip_B"/>
    <property type="match status" value="1"/>
</dbReference>
<keyword evidence="6" id="KW-0325">Glycoprotein</keyword>
<dbReference type="PANTHER" id="PTHR12370:SF3">
    <property type="entry name" value="PHOSPHOLIPASE B-LIKE 2-RELATED"/>
    <property type="match status" value="1"/>
</dbReference>
<feature type="chain" id="PRO_5042620798" description="Phospholipase B-like" evidence="7">
    <location>
        <begin position="23"/>
        <end position="567"/>
    </location>
</feature>
<dbReference type="PANTHER" id="PTHR12370">
    <property type="entry name" value="PHOSPHOLIPASE B-RELATED"/>
    <property type="match status" value="1"/>
</dbReference>
<evidence type="ECO:0000313" key="9">
    <source>
        <dbReference type="Proteomes" id="UP000005239"/>
    </source>
</evidence>
<keyword evidence="4 7" id="KW-0442">Lipid degradation</keyword>
<dbReference type="GO" id="GO:0009395">
    <property type="term" value="P:phospholipid catabolic process"/>
    <property type="evidence" value="ECO:0000318"/>
    <property type="project" value="GO_Central"/>
</dbReference>
<keyword evidence="9" id="KW-1185">Reference proteome</keyword>
<reference evidence="8" key="2">
    <citation type="submission" date="2022-06" db="UniProtKB">
        <authorList>
            <consortium name="EnsemblMetazoa"/>
        </authorList>
    </citation>
    <scope>IDENTIFICATION</scope>
    <source>
        <strain evidence="8">PS312</strain>
    </source>
</reference>
<dbReference type="GO" id="GO:0005576">
    <property type="term" value="C:extracellular region"/>
    <property type="evidence" value="ECO:0000318"/>
    <property type="project" value="GO_Central"/>
</dbReference>
<evidence type="ECO:0000256" key="5">
    <source>
        <dbReference type="ARBA" id="ARBA00023098"/>
    </source>
</evidence>
<evidence type="ECO:0000256" key="4">
    <source>
        <dbReference type="ARBA" id="ARBA00022963"/>
    </source>
</evidence>
<evidence type="ECO:0000256" key="7">
    <source>
        <dbReference type="RuleBase" id="RU364138"/>
    </source>
</evidence>
<keyword evidence="2 7" id="KW-0732">Signal</keyword>
<comment type="similarity">
    <text evidence="1 7">Belongs to the phospholipase B-like family.</text>
</comment>
<gene>
    <name evidence="8" type="primary">WBGene00091907</name>
</gene>
<dbReference type="InterPro" id="IPR007000">
    <property type="entry name" value="PLipase_B-like"/>
</dbReference>
<accession>A0A2A6BR90</accession>
<organism evidence="8 9">
    <name type="scientific">Pristionchus pacificus</name>
    <name type="common">Parasitic nematode worm</name>
    <dbReference type="NCBI Taxonomy" id="54126"/>
    <lineage>
        <taxon>Eukaryota</taxon>
        <taxon>Metazoa</taxon>
        <taxon>Ecdysozoa</taxon>
        <taxon>Nematoda</taxon>
        <taxon>Chromadorea</taxon>
        <taxon>Rhabditida</taxon>
        <taxon>Rhabditina</taxon>
        <taxon>Diplogasteromorpha</taxon>
        <taxon>Diplogasteroidea</taxon>
        <taxon>Neodiplogasteridae</taxon>
        <taxon>Pristionchus</taxon>
    </lineage>
</organism>
<dbReference type="AlphaFoldDB" id="A0A2A6BR90"/>
<dbReference type="Gene3D" id="3.60.60.30">
    <property type="match status" value="1"/>
</dbReference>
<keyword evidence="5 7" id="KW-0443">Lipid metabolism</keyword>
<reference evidence="9" key="1">
    <citation type="journal article" date="2008" name="Nat. Genet.">
        <title>The Pristionchus pacificus genome provides a unique perspective on nematode lifestyle and parasitism.</title>
        <authorList>
            <person name="Dieterich C."/>
            <person name="Clifton S.W."/>
            <person name="Schuster L.N."/>
            <person name="Chinwalla A."/>
            <person name="Delehaunty K."/>
            <person name="Dinkelacker I."/>
            <person name="Fulton L."/>
            <person name="Fulton R."/>
            <person name="Godfrey J."/>
            <person name="Minx P."/>
            <person name="Mitreva M."/>
            <person name="Roeseler W."/>
            <person name="Tian H."/>
            <person name="Witte H."/>
            <person name="Yang S.P."/>
            <person name="Wilson R.K."/>
            <person name="Sommer R.J."/>
        </authorList>
    </citation>
    <scope>NUCLEOTIDE SEQUENCE [LARGE SCALE GENOMIC DNA]</scope>
    <source>
        <strain evidence="9">PS312</strain>
    </source>
</reference>
<evidence type="ECO:0000256" key="6">
    <source>
        <dbReference type="ARBA" id="ARBA00023180"/>
    </source>
</evidence>
<protein>
    <recommendedName>
        <fullName evidence="7">Phospholipase B-like</fullName>
        <ecNumber evidence="7">3.1.1.-</ecNumber>
    </recommendedName>
</protein>
<dbReference type="EC" id="3.1.1.-" evidence="7"/>
<dbReference type="GO" id="GO:0004620">
    <property type="term" value="F:phospholipase activity"/>
    <property type="evidence" value="ECO:0000318"/>
    <property type="project" value="GO_Central"/>
</dbReference>
<dbReference type="Proteomes" id="UP000005239">
    <property type="component" value="Unassembled WGS sequence"/>
</dbReference>
<evidence type="ECO:0000256" key="1">
    <source>
        <dbReference type="ARBA" id="ARBA00007835"/>
    </source>
</evidence>
<accession>A0A8R1Y5V4</accession>
<name>A0A2A6BR90_PRIPA</name>
<comment type="function">
    <text evidence="7">Putative phospholipase.</text>
</comment>
<feature type="signal peptide" evidence="7">
    <location>
        <begin position="1"/>
        <end position="22"/>
    </location>
</feature>
<keyword evidence="3 7" id="KW-0378">Hydrolase</keyword>
<evidence type="ECO:0000256" key="3">
    <source>
        <dbReference type="ARBA" id="ARBA00022801"/>
    </source>
</evidence>
<dbReference type="OrthoDB" id="443524at2759"/>
<sequence>MSRQLLFSLVVLPLLLLSATLHEHHDKHGGHKREYIMCQTSDGELYFYKNKGDSDSGYTSCDVDIAKAQLVNSINTTGWGLLDVEIASDKVPEWLQGYAAGFVEGRTTRDLIALQIYNTAEEYCDGAEDYCNRLAIFLLQNLQYMREQIEKNPKDIYWRHVNVSINQFAGMIDGYHGKINQKLSDNDLVIHPLYLIQLAGDIEDLEVKLGKPKHLRRTWIGSGHCSALVKVDDKNTNLLFSHVTWSSYSSMLRLQKRYRFKLHHTPGNTYTFSSYPGSIPSVDDFMLTSSKLAIFETTISNYNKKIMNHTTPSTLLCWVRSQLATRLSSSAEEWAVTFSRHNSGTYNNQWVIVDYKKFRPGAHKLQRGLIHVLEQLPGYVQHADMTAHLNKKRFWPSYNMPYFPDIYEDSQTAALADKYGDWFTYDKTPRALIFARDEKSVVDVDSMRRLMRSNNYMQDPLSRCDCNPPYSAENAIACRSDLNPANGTYPFEALAFRDHGATDVKITDINLIETLSFDAVAGPTYDPTPIFSWKTTPFKDSVRHAGQPDEFRFGPLKHIWDQRSLYA</sequence>
<evidence type="ECO:0000256" key="2">
    <source>
        <dbReference type="ARBA" id="ARBA00022729"/>
    </source>
</evidence>
<dbReference type="EnsemblMetazoa" id="PPA02353.1">
    <property type="protein sequence ID" value="PPA02353.1"/>
    <property type="gene ID" value="WBGene00091907"/>
</dbReference>